<gene>
    <name evidence="1" type="ORF">G2720_27360</name>
</gene>
<name>A0A725B6U4_SALEP</name>
<feature type="non-terminal residue" evidence="1">
    <location>
        <position position="1"/>
    </location>
</feature>
<organism evidence="1">
    <name type="scientific">Salmonella enteritidis PT4 (strain P125109)</name>
    <dbReference type="NCBI Taxonomy" id="550537"/>
    <lineage>
        <taxon>Bacteria</taxon>
        <taxon>Pseudomonadati</taxon>
        <taxon>Pseudomonadota</taxon>
        <taxon>Gammaproteobacteria</taxon>
        <taxon>Enterobacterales</taxon>
        <taxon>Enterobacteriaceae</taxon>
        <taxon>Salmonella</taxon>
    </lineage>
</organism>
<sequence length="197" mass="22620">AELISKKLGEQTIVTKSRSGQTFSLSKSKTESVDGRRLLTATEVMGLKEGEMLIIRVIKRQDKQQKRIQSYPLFLTGRTAMKYRYEYLADDFNTDRSINDLVIPCAHAHLDLNTLRVSFHLGASVAPKTVETDEETTDVTEWRVCDVLQPKILRSIFETTEYDTLPIDLFEQGIEDRTIPVTDNQRHFLKTIISKRL</sequence>
<accession>A0A725B6U4</accession>
<dbReference type="GO" id="GO:0016020">
    <property type="term" value="C:membrane"/>
    <property type="evidence" value="ECO:0007669"/>
    <property type="project" value="InterPro"/>
</dbReference>
<dbReference type="InterPro" id="IPR027417">
    <property type="entry name" value="P-loop_NTPase"/>
</dbReference>
<comment type="caution">
    <text evidence="1">The sequence shown here is derived from an EMBL/GenBank/DDBJ whole genome shotgun (WGS) entry which is preliminary data.</text>
</comment>
<dbReference type="Pfam" id="PF02534">
    <property type="entry name" value="T4SS-DNA_transf"/>
    <property type="match status" value="1"/>
</dbReference>
<dbReference type="InterPro" id="IPR003688">
    <property type="entry name" value="TraG/VirD4"/>
</dbReference>
<reference evidence="1" key="1">
    <citation type="journal article" date="2018" name="Genome Biol.">
        <title>SKESA: strategic k-mer extension for scrupulous assemblies.</title>
        <authorList>
            <person name="Souvorov A."/>
            <person name="Agarwala R."/>
            <person name="Lipman D.J."/>
        </authorList>
    </citation>
    <scope>NUCLEOTIDE SEQUENCE</scope>
    <source>
        <strain evidence="1">P125109</strain>
    </source>
</reference>
<reference evidence="1" key="2">
    <citation type="submission" date="2019-01" db="EMBL/GenBank/DDBJ databases">
        <authorList>
            <consortium name="NCBI Pathogen Detection Project"/>
        </authorList>
    </citation>
    <scope>NUCLEOTIDE SEQUENCE</scope>
    <source>
        <strain evidence="1">P125109</strain>
    </source>
</reference>
<dbReference type="EMBL" id="DAAQRD010000258">
    <property type="protein sequence ID" value="HAE0521507.1"/>
    <property type="molecule type" value="Genomic_DNA"/>
</dbReference>
<protein>
    <submittedName>
        <fullName evidence="1">Type IV secretory system conjugative DNA transfer family protein</fullName>
    </submittedName>
</protein>
<feature type="non-terminal residue" evidence="1">
    <location>
        <position position="197"/>
    </location>
</feature>
<dbReference type="Gene3D" id="3.40.50.300">
    <property type="entry name" value="P-loop containing nucleotide triphosphate hydrolases"/>
    <property type="match status" value="1"/>
</dbReference>
<proteinExistence type="predicted"/>
<evidence type="ECO:0000313" key="1">
    <source>
        <dbReference type="EMBL" id="HAE0521507.1"/>
    </source>
</evidence>
<dbReference type="AlphaFoldDB" id="A0A725B6U4"/>